<keyword evidence="2" id="KW-1185">Reference proteome</keyword>
<reference evidence="1 2" key="1">
    <citation type="submission" date="2021-03" db="EMBL/GenBank/DDBJ databases">
        <title>The complete genome sequence of Acetobacter suratthaniensis TBRC 1719.</title>
        <authorList>
            <person name="Charoenyingcharoen P."/>
            <person name="Yukphan P."/>
        </authorList>
    </citation>
    <scope>NUCLEOTIDE SEQUENCE [LARGE SCALE GENOMIC DNA]</scope>
    <source>
        <strain evidence="1 2">TBRC 1719</strain>
    </source>
</reference>
<evidence type="ECO:0000313" key="1">
    <source>
        <dbReference type="EMBL" id="MBO1328062.1"/>
    </source>
</evidence>
<comment type="caution">
    <text evidence="1">The sequence shown here is derived from an EMBL/GenBank/DDBJ whole genome shotgun (WGS) entry which is preliminary data.</text>
</comment>
<proteinExistence type="predicted"/>
<accession>A0ABS3LL04</accession>
<gene>
    <name evidence="1" type="ORF">J2D75_06170</name>
</gene>
<dbReference type="Proteomes" id="UP000664399">
    <property type="component" value="Unassembled WGS sequence"/>
</dbReference>
<organism evidence="1 2">
    <name type="scientific">Acetobacter suratthaniensis</name>
    <dbReference type="NCBI Taxonomy" id="1502841"/>
    <lineage>
        <taxon>Bacteria</taxon>
        <taxon>Pseudomonadati</taxon>
        <taxon>Pseudomonadota</taxon>
        <taxon>Alphaproteobacteria</taxon>
        <taxon>Acetobacterales</taxon>
        <taxon>Acetobacteraceae</taxon>
        <taxon>Acetobacter</taxon>
    </lineage>
</organism>
<evidence type="ECO:0000313" key="2">
    <source>
        <dbReference type="Proteomes" id="UP000664399"/>
    </source>
</evidence>
<sequence length="150" mass="15904">MSMENRLLLGHSCRFLCVHDHASGLRALQCVALAEPAADGGGVMPVLLSPQGAGVYLGVVWWHALMAGLAAELDMENRLFSAGVRGGDGLPFIHVLDCGISAVHAVMALRQGQRAVVLEAQDRQAEAARTLYQQAAGVVLVHRPAIISPY</sequence>
<protein>
    <submittedName>
        <fullName evidence="1">Uncharacterized protein</fullName>
    </submittedName>
</protein>
<name>A0ABS3LL04_9PROT</name>
<dbReference type="RefSeq" id="WP_207853893.1">
    <property type="nucleotide sequence ID" value="NZ_JAFVMG010000004.1"/>
</dbReference>
<dbReference type="EMBL" id="JAFVMG010000004">
    <property type="protein sequence ID" value="MBO1328062.1"/>
    <property type="molecule type" value="Genomic_DNA"/>
</dbReference>